<dbReference type="PROSITE" id="PS51635">
    <property type="entry name" value="PNPLA"/>
    <property type="match status" value="1"/>
</dbReference>
<dbReference type="InterPro" id="IPR002641">
    <property type="entry name" value="PNPLA_dom"/>
</dbReference>
<evidence type="ECO:0000259" key="5">
    <source>
        <dbReference type="PROSITE" id="PS51635"/>
    </source>
</evidence>
<dbReference type="EMBL" id="JABBGJ010000025">
    <property type="protein sequence ID" value="NMM00816.1"/>
    <property type="molecule type" value="Genomic_DNA"/>
</dbReference>
<feature type="active site" description="Nucleophile" evidence="4">
    <location>
        <position position="49"/>
    </location>
</feature>
<dbReference type="Pfam" id="PF01734">
    <property type="entry name" value="Patatin"/>
    <property type="match status" value="1"/>
</dbReference>
<comment type="caution">
    <text evidence="4">Lacks conserved residue(s) required for the propagation of feature annotation.</text>
</comment>
<reference evidence="6 7" key="1">
    <citation type="submission" date="2020-04" db="EMBL/GenBank/DDBJ databases">
        <title>Paraburkholderia sp. RP-4-7 isolated from soil.</title>
        <authorList>
            <person name="Dahal R.H."/>
        </authorList>
    </citation>
    <scope>NUCLEOTIDE SEQUENCE [LARGE SCALE GENOMIC DNA]</scope>
    <source>
        <strain evidence="6 7">RP-4-7</strain>
    </source>
</reference>
<evidence type="ECO:0000256" key="1">
    <source>
        <dbReference type="ARBA" id="ARBA00022801"/>
    </source>
</evidence>
<evidence type="ECO:0000256" key="2">
    <source>
        <dbReference type="ARBA" id="ARBA00022963"/>
    </source>
</evidence>
<dbReference type="Gene3D" id="3.40.1090.10">
    <property type="entry name" value="Cytosolic phospholipase A2 catalytic domain"/>
    <property type="match status" value="2"/>
</dbReference>
<dbReference type="SUPFAM" id="SSF52151">
    <property type="entry name" value="FabD/lysophospholipase-like"/>
    <property type="match status" value="1"/>
</dbReference>
<dbReference type="Proteomes" id="UP000544134">
    <property type="component" value="Unassembled WGS sequence"/>
</dbReference>
<evidence type="ECO:0000313" key="7">
    <source>
        <dbReference type="Proteomes" id="UP000544134"/>
    </source>
</evidence>
<gene>
    <name evidence="6" type="ORF">HHL24_23105</name>
</gene>
<name>A0A848IJ37_9BURK</name>
<feature type="short sequence motif" description="DGA/G" evidence="4">
    <location>
        <begin position="205"/>
        <end position="207"/>
    </location>
</feature>
<dbReference type="AlphaFoldDB" id="A0A848IJ37"/>
<dbReference type="GO" id="GO:0016042">
    <property type="term" value="P:lipid catabolic process"/>
    <property type="evidence" value="ECO:0007669"/>
    <property type="project" value="UniProtKB-UniRule"/>
</dbReference>
<feature type="active site" description="Proton acceptor" evidence="4">
    <location>
        <position position="205"/>
    </location>
</feature>
<sequence>MPDTGSKRTIGLALQGGGAHAAFTWGVLDRLLDEVANGGLVIKAISGTSGGALNGAACAYGLRDNAAEAKRLLERLWNAVGARSSWYPLLFNSPTAELDSPQRWNVDSNLFVIGQGMLEQISSPYLTPWLPDPIGSIMDEVIPDFDRLNQHNDDAPDLYVAATNVNRTALRIFGPGEITSKALMASTCYPTLFQAVEIGGEFYWDGGYMANPALNPLVDSVDDLLTVLIDPLCVEHGPPKLPRQIVNRINEVSFGSSWVTEVRQIELINQLIRDKVIPHEAPNGKTYAEKRFHVIRADGFMEEIGAASKNTPSLGFFLALRKAGWKAGNAWVQDHLGDVGVKSSFDLDTEVKSRLTGSADTIRSLRPANGKS</sequence>
<dbReference type="GO" id="GO:0016787">
    <property type="term" value="F:hydrolase activity"/>
    <property type="evidence" value="ECO:0007669"/>
    <property type="project" value="UniProtKB-UniRule"/>
</dbReference>
<protein>
    <submittedName>
        <fullName evidence="6">Patatin-like phospholipase family protein</fullName>
    </submittedName>
</protein>
<organism evidence="6 7">
    <name type="scientific">Paraburkholderia polaris</name>
    <dbReference type="NCBI Taxonomy" id="2728848"/>
    <lineage>
        <taxon>Bacteria</taxon>
        <taxon>Pseudomonadati</taxon>
        <taxon>Pseudomonadota</taxon>
        <taxon>Betaproteobacteria</taxon>
        <taxon>Burkholderiales</taxon>
        <taxon>Burkholderiaceae</taxon>
        <taxon>Paraburkholderia</taxon>
    </lineage>
</organism>
<proteinExistence type="predicted"/>
<keyword evidence="1 4" id="KW-0378">Hydrolase</keyword>
<evidence type="ECO:0000256" key="4">
    <source>
        <dbReference type="PROSITE-ProRule" id="PRU01161"/>
    </source>
</evidence>
<feature type="domain" description="PNPLA" evidence="5">
    <location>
        <begin position="12"/>
        <end position="218"/>
    </location>
</feature>
<feature type="short sequence motif" description="GXSXG" evidence="4">
    <location>
        <begin position="47"/>
        <end position="51"/>
    </location>
</feature>
<dbReference type="InterPro" id="IPR016035">
    <property type="entry name" value="Acyl_Trfase/lysoPLipase"/>
</dbReference>
<dbReference type="RefSeq" id="WP_169487688.1">
    <property type="nucleotide sequence ID" value="NZ_JABBGJ010000025.1"/>
</dbReference>
<dbReference type="PANTHER" id="PTHR14226:SF78">
    <property type="entry name" value="SLR0060 PROTEIN"/>
    <property type="match status" value="1"/>
</dbReference>
<evidence type="ECO:0000256" key="3">
    <source>
        <dbReference type="ARBA" id="ARBA00023098"/>
    </source>
</evidence>
<keyword evidence="2 4" id="KW-0442">Lipid degradation</keyword>
<comment type="caution">
    <text evidence="6">The sequence shown here is derived from an EMBL/GenBank/DDBJ whole genome shotgun (WGS) entry which is preliminary data.</text>
</comment>
<accession>A0A848IJ37</accession>
<evidence type="ECO:0000313" key="6">
    <source>
        <dbReference type="EMBL" id="NMM00816.1"/>
    </source>
</evidence>
<dbReference type="PANTHER" id="PTHR14226">
    <property type="entry name" value="NEUROPATHY TARGET ESTERASE/SWISS CHEESE D.MELANOGASTER"/>
    <property type="match status" value="1"/>
</dbReference>
<keyword evidence="7" id="KW-1185">Reference proteome</keyword>
<dbReference type="InterPro" id="IPR050301">
    <property type="entry name" value="NTE"/>
</dbReference>
<keyword evidence="3 4" id="KW-0443">Lipid metabolism</keyword>